<reference evidence="1 2" key="1">
    <citation type="journal article" date="2016" name="Nat. Commun.">
        <title>Extremotolerant tardigrade genome and improved radiotolerance of human cultured cells by tardigrade-unique protein.</title>
        <authorList>
            <person name="Hashimoto T."/>
            <person name="Horikawa D.D."/>
            <person name="Saito Y."/>
            <person name="Kuwahara H."/>
            <person name="Kozuka-Hata H."/>
            <person name="Shin-I T."/>
            <person name="Minakuchi Y."/>
            <person name="Ohishi K."/>
            <person name="Motoyama A."/>
            <person name="Aizu T."/>
            <person name="Enomoto A."/>
            <person name="Kondo K."/>
            <person name="Tanaka S."/>
            <person name="Hara Y."/>
            <person name="Koshikawa S."/>
            <person name="Sagara H."/>
            <person name="Miura T."/>
            <person name="Yokobori S."/>
            <person name="Miyagawa K."/>
            <person name="Suzuki Y."/>
            <person name="Kubo T."/>
            <person name="Oyama M."/>
            <person name="Kohara Y."/>
            <person name="Fujiyama A."/>
            <person name="Arakawa K."/>
            <person name="Katayama T."/>
            <person name="Toyoda A."/>
            <person name="Kunieda T."/>
        </authorList>
    </citation>
    <scope>NUCLEOTIDE SEQUENCE [LARGE SCALE GENOMIC DNA]</scope>
    <source>
        <strain evidence="1 2">YOKOZUNA-1</strain>
    </source>
</reference>
<sequence length="68" mass="7677">MPRSECRVAGCITFRQAYDGVDGPMPAVFRCLTASRDEWPIVLPRRWQEEEESPKVIVVLNVISSNLG</sequence>
<evidence type="ECO:0000313" key="2">
    <source>
        <dbReference type="Proteomes" id="UP000186922"/>
    </source>
</evidence>
<gene>
    <name evidence="1" type="primary">RvY_10855-1</name>
    <name evidence="1" type="synonym">RvY_10855.1</name>
    <name evidence="1" type="ORF">RvY_10855</name>
</gene>
<keyword evidence="2" id="KW-1185">Reference proteome</keyword>
<name>A0A1D1VG70_RAMVA</name>
<organism evidence="1 2">
    <name type="scientific">Ramazzottius varieornatus</name>
    <name type="common">Water bear</name>
    <name type="synonym">Tardigrade</name>
    <dbReference type="NCBI Taxonomy" id="947166"/>
    <lineage>
        <taxon>Eukaryota</taxon>
        <taxon>Metazoa</taxon>
        <taxon>Ecdysozoa</taxon>
        <taxon>Tardigrada</taxon>
        <taxon>Eutardigrada</taxon>
        <taxon>Parachela</taxon>
        <taxon>Hypsibioidea</taxon>
        <taxon>Ramazzottiidae</taxon>
        <taxon>Ramazzottius</taxon>
    </lineage>
</organism>
<dbReference type="Proteomes" id="UP000186922">
    <property type="component" value="Unassembled WGS sequence"/>
</dbReference>
<evidence type="ECO:0000313" key="1">
    <source>
        <dbReference type="EMBL" id="GAU99920.1"/>
    </source>
</evidence>
<protein>
    <submittedName>
        <fullName evidence="1">Uncharacterized protein</fullName>
    </submittedName>
</protein>
<proteinExistence type="predicted"/>
<accession>A0A1D1VG70</accession>
<comment type="caution">
    <text evidence="1">The sequence shown here is derived from an EMBL/GenBank/DDBJ whole genome shotgun (WGS) entry which is preliminary data.</text>
</comment>
<dbReference type="EMBL" id="BDGG01000005">
    <property type="protein sequence ID" value="GAU99920.1"/>
    <property type="molecule type" value="Genomic_DNA"/>
</dbReference>
<dbReference type="AlphaFoldDB" id="A0A1D1VG70"/>